<dbReference type="GeneID" id="54278985"/>
<sequence length="632" mass="70992">MIKRKFSFNIAPVKVPSKSDLHSKASPEPVPSQSASRSVQSQFHSHHRHHSLEYASPLDSPFISRQRIDPRTEQELRAACALILQHFKPSDHGLEDADPKLDFQCPNRRKERNDLRDQRDQQDHRDRREHGDQRSGATDVRVRQPTGAPQQHASSAVAKKQSKSRLNRADILFRDDNWEKPPPRANTGRRRADQSAPVEKGKHIKSPPVEHVRPAVTRVDVDSDDGKSVGTPLTASTDTHVNNSSTAPTSAALTTGRNSKRESHQFDGAARADAQATEWMRQQLEKKNRDQPAPPKVEKEPQTPSRSKSIRTGIKDYIFPGSAALSRAQSHETLSSSNNQTAPPKDLRRTASSHGWRSWGLQRKSSSRSSSRPNSSKGRVENQEQEAKPSINLNRELPPLPSLDSWKDEGQPKAREERKSQIQSAHIATVMRSSEQQQQQDYAAAVRKHHRRSGSDTLALRYANASYSQSIPQVGPVPPRKNQKAKERTHPTRGDSSMDFDDMMSAMKSTEQLVALSGAHKQSVERHSRSPSIKMSSDQSRLEAPVNFSRKISADIMSPRSLDHIVYPNQVQLGPSPQQQPQRHKSTLKKVFGGWMSKKEKKDNWMKQVEKNGVKNGVMIQDEAALPPVVRY</sequence>
<reference evidence="2" key="1">
    <citation type="journal article" date="2020" name="Stud. Mycol.">
        <title>101 Dothideomycetes genomes: a test case for predicting lifestyles and emergence of pathogens.</title>
        <authorList>
            <person name="Haridas S."/>
            <person name="Albert R."/>
            <person name="Binder M."/>
            <person name="Bloem J."/>
            <person name="Labutti K."/>
            <person name="Salamov A."/>
            <person name="Andreopoulos B."/>
            <person name="Baker S."/>
            <person name="Barry K."/>
            <person name="Bills G."/>
            <person name="Bluhm B."/>
            <person name="Cannon C."/>
            <person name="Castanera R."/>
            <person name="Culley D."/>
            <person name="Daum C."/>
            <person name="Ezra D."/>
            <person name="Gonzalez J."/>
            <person name="Henrissat B."/>
            <person name="Kuo A."/>
            <person name="Liang C."/>
            <person name="Lipzen A."/>
            <person name="Lutzoni F."/>
            <person name="Magnuson J."/>
            <person name="Mondo S."/>
            <person name="Nolan M."/>
            <person name="Ohm R."/>
            <person name="Pangilinan J."/>
            <person name="Park H.-J."/>
            <person name="Ramirez L."/>
            <person name="Alfaro M."/>
            <person name="Sun H."/>
            <person name="Tritt A."/>
            <person name="Yoshinaga Y."/>
            <person name="Zwiers L.-H."/>
            <person name="Turgeon B."/>
            <person name="Goodwin S."/>
            <person name="Spatafora J."/>
            <person name="Crous P."/>
            <person name="Grigoriev I."/>
        </authorList>
    </citation>
    <scope>NUCLEOTIDE SEQUENCE</scope>
    <source>
        <strain evidence="2">CBS 175.79</strain>
    </source>
</reference>
<feature type="compositionally biased region" description="Basic and acidic residues" evidence="1">
    <location>
        <begin position="167"/>
        <end position="182"/>
    </location>
</feature>
<feature type="compositionally biased region" description="Polar residues" evidence="1">
    <location>
        <begin position="421"/>
        <end position="441"/>
    </location>
</feature>
<feature type="region of interest" description="Disordered" evidence="1">
    <location>
        <begin position="17"/>
        <end position="58"/>
    </location>
</feature>
<dbReference type="Proteomes" id="UP000799778">
    <property type="component" value="Unassembled WGS sequence"/>
</dbReference>
<feature type="compositionally biased region" description="Low complexity" evidence="1">
    <location>
        <begin position="244"/>
        <end position="255"/>
    </location>
</feature>
<organism evidence="2 3">
    <name type="scientific">Aaosphaeria arxii CBS 175.79</name>
    <dbReference type="NCBI Taxonomy" id="1450172"/>
    <lineage>
        <taxon>Eukaryota</taxon>
        <taxon>Fungi</taxon>
        <taxon>Dikarya</taxon>
        <taxon>Ascomycota</taxon>
        <taxon>Pezizomycotina</taxon>
        <taxon>Dothideomycetes</taxon>
        <taxon>Pleosporomycetidae</taxon>
        <taxon>Pleosporales</taxon>
        <taxon>Pleosporales incertae sedis</taxon>
        <taxon>Aaosphaeria</taxon>
    </lineage>
</organism>
<feature type="compositionally biased region" description="Polar residues" evidence="1">
    <location>
        <begin position="530"/>
        <end position="539"/>
    </location>
</feature>
<name>A0A6A5XRC6_9PLEO</name>
<gene>
    <name evidence="2" type="ORF">BU24DRAFT_178786</name>
</gene>
<feature type="compositionally biased region" description="Low complexity" evidence="1">
    <location>
        <begin position="150"/>
        <end position="159"/>
    </location>
</feature>
<feature type="region of interest" description="Disordered" evidence="1">
    <location>
        <begin position="467"/>
        <end position="497"/>
    </location>
</feature>
<feature type="compositionally biased region" description="Basic and acidic residues" evidence="1">
    <location>
        <begin position="111"/>
        <end position="133"/>
    </location>
</feature>
<evidence type="ECO:0000313" key="2">
    <source>
        <dbReference type="EMBL" id="KAF2015446.1"/>
    </source>
</evidence>
<dbReference type="RefSeq" id="XP_033383785.1">
    <property type="nucleotide sequence ID" value="XM_033521588.1"/>
</dbReference>
<feature type="compositionally biased region" description="Basic and acidic residues" evidence="1">
    <location>
        <begin position="283"/>
        <end position="301"/>
    </location>
</feature>
<dbReference type="AlphaFoldDB" id="A0A6A5XRC6"/>
<accession>A0A6A5XRC6</accession>
<proteinExistence type="predicted"/>
<feature type="compositionally biased region" description="Basic and acidic residues" evidence="1">
    <location>
        <begin position="208"/>
        <end position="227"/>
    </location>
</feature>
<feature type="compositionally biased region" description="Basic and acidic residues" evidence="1">
    <location>
        <begin position="405"/>
        <end position="420"/>
    </location>
</feature>
<protein>
    <submittedName>
        <fullName evidence="2">Uncharacterized protein</fullName>
    </submittedName>
</protein>
<feature type="compositionally biased region" description="Polar residues" evidence="1">
    <location>
        <begin position="231"/>
        <end position="243"/>
    </location>
</feature>
<evidence type="ECO:0000256" key="1">
    <source>
        <dbReference type="SAM" id="MobiDB-lite"/>
    </source>
</evidence>
<feature type="compositionally biased region" description="Low complexity" evidence="1">
    <location>
        <begin position="363"/>
        <end position="377"/>
    </location>
</feature>
<feature type="region of interest" description="Disordered" evidence="1">
    <location>
        <begin position="90"/>
        <end position="453"/>
    </location>
</feature>
<dbReference type="EMBL" id="ML978069">
    <property type="protein sequence ID" value="KAF2015446.1"/>
    <property type="molecule type" value="Genomic_DNA"/>
</dbReference>
<feature type="compositionally biased region" description="Basic and acidic residues" evidence="1">
    <location>
        <begin position="484"/>
        <end position="493"/>
    </location>
</feature>
<evidence type="ECO:0000313" key="3">
    <source>
        <dbReference type="Proteomes" id="UP000799778"/>
    </source>
</evidence>
<feature type="compositionally biased region" description="Basic and acidic residues" evidence="1">
    <location>
        <begin position="90"/>
        <end position="101"/>
    </location>
</feature>
<keyword evidence="3" id="KW-1185">Reference proteome</keyword>
<dbReference type="OrthoDB" id="5430532at2759"/>
<feature type="compositionally biased region" description="Polar residues" evidence="1">
    <location>
        <begin position="327"/>
        <end position="342"/>
    </location>
</feature>
<feature type="compositionally biased region" description="Basic and acidic residues" evidence="1">
    <location>
        <begin position="378"/>
        <end position="387"/>
    </location>
</feature>
<feature type="region of interest" description="Disordered" evidence="1">
    <location>
        <begin position="521"/>
        <end position="541"/>
    </location>
</feature>